<dbReference type="KEGG" id="mdu:MDUV_36870"/>
<evidence type="ECO:0000259" key="1">
    <source>
        <dbReference type="Pfam" id="PF12146"/>
    </source>
</evidence>
<feature type="domain" description="Serine aminopeptidase S33" evidence="1">
    <location>
        <begin position="57"/>
        <end position="158"/>
    </location>
</feature>
<gene>
    <name evidence="2" type="ORF">MDUV_36870</name>
</gene>
<proteinExistence type="predicted"/>
<dbReference type="InterPro" id="IPR022742">
    <property type="entry name" value="Hydrolase_4"/>
</dbReference>
<dbReference type="EMBL" id="AP022563">
    <property type="protein sequence ID" value="BBX18827.1"/>
    <property type="molecule type" value="Genomic_DNA"/>
</dbReference>
<evidence type="ECO:0000313" key="2">
    <source>
        <dbReference type="EMBL" id="BBX18827.1"/>
    </source>
</evidence>
<reference evidence="2 3" key="1">
    <citation type="journal article" date="2019" name="Emerg. Microbes Infect.">
        <title>Comprehensive subspecies identification of 175 nontuberculous mycobacteria species based on 7547 genomic profiles.</title>
        <authorList>
            <person name="Matsumoto Y."/>
            <person name="Kinjo T."/>
            <person name="Motooka D."/>
            <person name="Nabeya D."/>
            <person name="Jung N."/>
            <person name="Uechi K."/>
            <person name="Horii T."/>
            <person name="Iida T."/>
            <person name="Fujita J."/>
            <person name="Nakamura S."/>
        </authorList>
    </citation>
    <scope>NUCLEOTIDE SEQUENCE [LARGE SCALE GENOMIC DNA]</scope>
    <source>
        <strain evidence="2 3">JCM 6396</strain>
    </source>
</reference>
<name>A0A7I7K421_9MYCO</name>
<dbReference type="SUPFAM" id="SSF53474">
    <property type="entry name" value="alpha/beta-Hydrolases"/>
    <property type="match status" value="1"/>
</dbReference>
<dbReference type="Proteomes" id="UP000467006">
    <property type="component" value="Chromosome"/>
</dbReference>
<organism evidence="2 3">
    <name type="scientific">Mycolicibacterium duvalii</name>
    <dbReference type="NCBI Taxonomy" id="39688"/>
    <lineage>
        <taxon>Bacteria</taxon>
        <taxon>Bacillati</taxon>
        <taxon>Actinomycetota</taxon>
        <taxon>Actinomycetes</taxon>
        <taxon>Mycobacteriales</taxon>
        <taxon>Mycobacteriaceae</taxon>
        <taxon>Mycolicibacterium</taxon>
    </lineage>
</organism>
<dbReference type="PANTHER" id="PTHR12277:SF79">
    <property type="entry name" value="XAA-PRO DIPEPTIDYL-PEPTIDASE-RELATED"/>
    <property type="match status" value="1"/>
</dbReference>
<keyword evidence="3" id="KW-1185">Reference proteome</keyword>
<accession>A0A7I7K421</accession>
<sequence length="253" mass="26662">MLFSAQRRLIYFPSTGPVPSAASVLPGARDVVVHTSDGLALGAWFLPGAPGPATLVLSGNGGDRTMRAPLAAALHGMGMSVLLLDYRGYGGNPGRPTEEGLAADARAAQDWLARQPQVDPARIAYFGESLGGAVAIGLAVETPPAALVLRSPFTSLTDVAAEHYPWLPARRLLLDRYPSIERIPALNAALLVVAGDSDDIVPATLSRRLYDAAPEPKQYVSIPGAGHNDRALLDGKQMISAVERFLQRTPVLG</sequence>
<dbReference type="PANTHER" id="PTHR12277">
    <property type="entry name" value="ALPHA/BETA HYDROLASE DOMAIN-CONTAINING PROTEIN"/>
    <property type="match status" value="1"/>
</dbReference>
<protein>
    <recommendedName>
        <fullName evidence="1">Serine aminopeptidase S33 domain-containing protein</fullName>
    </recommendedName>
</protein>
<dbReference type="Gene3D" id="3.40.50.1820">
    <property type="entry name" value="alpha/beta hydrolase"/>
    <property type="match status" value="1"/>
</dbReference>
<dbReference type="Pfam" id="PF12146">
    <property type="entry name" value="Hydrolase_4"/>
    <property type="match status" value="1"/>
</dbReference>
<dbReference type="AlphaFoldDB" id="A0A7I7K421"/>
<evidence type="ECO:0000313" key="3">
    <source>
        <dbReference type="Proteomes" id="UP000467006"/>
    </source>
</evidence>
<dbReference type="InterPro" id="IPR029058">
    <property type="entry name" value="AB_hydrolase_fold"/>
</dbReference>